<evidence type="ECO:0000256" key="7">
    <source>
        <dbReference type="ARBA" id="ARBA00065268"/>
    </source>
</evidence>
<evidence type="ECO:0000313" key="11">
    <source>
        <dbReference type="EMBL" id="CAD5217002.1"/>
    </source>
</evidence>
<feature type="domain" description="Rab-GAP TBC" evidence="10">
    <location>
        <begin position="294"/>
        <end position="502"/>
    </location>
</feature>
<dbReference type="AlphaFoldDB" id="A0A7I8WXH6"/>
<dbReference type="InterPro" id="IPR035969">
    <property type="entry name" value="Rab-GAP_TBC_sf"/>
</dbReference>
<protein>
    <recommendedName>
        <fullName evidence="8">TBC1 domain family member 15</fullName>
    </recommendedName>
    <alternativeName>
        <fullName evidence="9">GTPase-activating protein RAB7</fullName>
    </alternativeName>
</protein>
<dbReference type="SMART" id="SM00164">
    <property type="entry name" value="TBC"/>
    <property type="match status" value="1"/>
</dbReference>
<dbReference type="Pfam" id="PF00566">
    <property type="entry name" value="RabGAP-TBC"/>
    <property type="match status" value="1"/>
</dbReference>
<dbReference type="Proteomes" id="UP000582659">
    <property type="component" value="Unassembled WGS sequence"/>
</dbReference>
<proteinExistence type="predicted"/>
<dbReference type="InterPro" id="IPR000195">
    <property type="entry name" value="Rab-GAP-TBC_dom"/>
</dbReference>
<gene>
    <name evidence="11" type="ORF">BXYJ_LOCUS4817</name>
</gene>
<name>A0A7I8WXH6_BURXY</name>
<sequence length="590" mass="67989">MESTEPFGAHEETTFIICEVHADVVNPNSGKSGKINGVLSVVEKPHGIYIEWKPAEIPAPEDDIDQSWVIEGRNSNPPSPSGRSLGLSYNALVFSTDIKDLRSFKFEEPSQGNPWVQFICKDGSTSHVLHFEIGGYTEFVAHLQKYITLTRSSKEKNLVVVVDPRADALEKSVGMLNIDRDIVSRFIANPYATSMTALSKVTSFMAPLLDPDAVISENQIRALHQFDPAPDEVNKLRVHNEAGFEHIFKLELPERPKIPSRDDPLSPQTFERFKASDGRILDVHQLKSLIFRGGVEPELRPVMWKYLLDYWKWDLSVEENKQRAEKLKDDYYRMKLQWMSITEDQEARFAEFRDRKALIDKDVNRTDRSHPFFRNKENLALLKDILMTYVMYDFDLGYVQGMSDYLSPLLVVMENEYDAFWTFTGLMRRVHKNFEMDQLAIKKQLADLRALLEIVNPKLTNYLEGHDSDHMYFCFRWILVAFKREFGFDDIMRLWEVLWSDIPCKNFLLLICAAILDGEENMIIVNKFGLTEILKHVNNMSMKLDLSKVLRDAEATFHQLAAVQDKLPRHICEILGFGFDDSAGPSKSED</sequence>
<dbReference type="PROSITE" id="PS50086">
    <property type="entry name" value="TBC_RABGAP"/>
    <property type="match status" value="1"/>
</dbReference>
<evidence type="ECO:0000256" key="5">
    <source>
        <dbReference type="ARBA" id="ARBA00022990"/>
    </source>
</evidence>
<dbReference type="Pfam" id="PF12068">
    <property type="entry name" value="PH_RBD"/>
    <property type="match status" value="1"/>
</dbReference>
<dbReference type="EMBL" id="CAJFDI010000002">
    <property type="protein sequence ID" value="CAD5217002.1"/>
    <property type="molecule type" value="Genomic_DNA"/>
</dbReference>
<dbReference type="Gene3D" id="1.10.472.80">
    <property type="entry name" value="Ypt/Rab-GAP domain of gyp1p, domain 3"/>
    <property type="match status" value="1"/>
</dbReference>
<dbReference type="OrthoDB" id="10264062at2759"/>
<keyword evidence="12" id="KW-1185">Reference proteome</keyword>
<dbReference type="InterPro" id="IPR021935">
    <property type="entry name" value="SGSM1/2_RBD"/>
</dbReference>
<evidence type="ECO:0000256" key="2">
    <source>
        <dbReference type="ARBA" id="ARBA00022468"/>
    </source>
</evidence>
<comment type="caution">
    <text evidence="11">The sequence shown here is derived from an EMBL/GenBank/DDBJ whole genome shotgun (WGS) entry which is preliminary data.</text>
</comment>
<comment type="subunit">
    <text evidence="7">Interacts with non-phosphorylated form of RAB8A; phosphorylation of RAB8A at 'Thr-72' disrupts this interaction. Interacts with ARMC12.</text>
</comment>
<evidence type="ECO:0000313" key="12">
    <source>
        <dbReference type="Proteomes" id="UP000659654"/>
    </source>
</evidence>
<keyword evidence="4" id="KW-0597">Phosphoprotein</keyword>
<evidence type="ECO:0000256" key="4">
    <source>
        <dbReference type="ARBA" id="ARBA00022553"/>
    </source>
</evidence>
<evidence type="ECO:0000256" key="9">
    <source>
        <dbReference type="ARBA" id="ARBA00082539"/>
    </source>
</evidence>
<keyword evidence="3" id="KW-0963">Cytoplasm</keyword>
<dbReference type="Proteomes" id="UP000659654">
    <property type="component" value="Unassembled WGS sequence"/>
</dbReference>
<dbReference type="SUPFAM" id="SSF47923">
    <property type="entry name" value="Ypt/Rab-GAP domain of gyp1p"/>
    <property type="match status" value="2"/>
</dbReference>
<evidence type="ECO:0000256" key="8">
    <source>
        <dbReference type="ARBA" id="ARBA00067480"/>
    </source>
</evidence>
<accession>A0A7I8WXH6</accession>
<dbReference type="GO" id="GO:0005096">
    <property type="term" value="F:GTPase activator activity"/>
    <property type="evidence" value="ECO:0007669"/>
    <property type="project" value="UniProtKB-KW"/>
</dbReference>
<dbReference type="PANTHER" id="PTHR22957">
    <property type="entry name" value="TBC1 DOMAIN FAMILY MEMBER GTPASE-ACTIVATING PROTEIN"/>
    <property type="match status" value="1"/>
</dbReference>
<dbReference type="PANTHER" id="PTHR22957:SF645">
    <property type="entry name" value="LD27216P"/>
    <property type="match status" value="1"/>
</dbReference>
<dbReference type="FunFam" id="1.10.472.80:FF:000005">
    <property type="entry name" value="TBC1 domain family member 15"/>
    <property type="match status" value="1"/>
</dbReference>
<evidence type="ECO:0000256" key="1">
    <source>
        <dbReference type="ARBA" id="ARBA00004496"/>
    </source>
</evidence>
<dbReference type="EMBL" id="CAJFCV020000002">
    <property type="protein sequence ID" value="CAG9100362.1"/>
    <property type="molecule type" value="Genomic_DNA"/>
</dbReference>
<dbReference type="GO" id="GO:0005737">
    <property type="term" value="C:cytoplasm"/>
    <property type="evidence" value="ECO:0007669"/>
    <property type="project" value="UniProtKB-SubCell"/>
</dbReference>
<evidence type="ECO:0000256" key="6">
    <source>
        <dbReference type="ARBA" id="ARBA00055283"/>
    </source>
</evidence>
<dbReference type="FunFam" id="1.10.8.270:FF:000005">
    <property type="entry name" value="TBC1 domain family member 15"/>
    <property type="match status" value="1"/>
</dbReference>
<keyword evidence="5" id="KW-0007">Acetylation</keyword>
<evidence type="ECO:0000256" key="3">
    <source>
        <dbReference type="ARBA" id="ARBA00022490"/>
    </source>
</evidence>
<evidence type="ECO:0000259" key="10">
    <source>
        <dbReference type="PROSITE" id="PS50086"/>
    </source>
</evidence>
<dbReference type="Gene3D" id="1.10.8.270">
    <property type="entry name" value="putative rabgap domain of human tbc1 domain family member 14 like domains"/>
    <property type="match status" value="1"/>
</dbReference>
<organism evidence="11 12">
    <name type="scientific">Bursaphelenchus xylophilus</name>
    <name type="common">Pinewood nematode worm</name>
    <name type="synonym">Aphelenchoides xylophilus</name>
    <dbReference type="NCBI Taxonomy" id="6326"/>
    <lineage>
        <taxon>Eukaryota</taxon>
        <taxon>Metazoa</taxon>
        <taxon>Ecdysozoa</taxon>
        <taxon>Nematoda</taxon>
        <taxon>Chromadorea</taxon>
        <taxon>Rhabditida</taxon>
        <taxon>Tylenchina</taxon>
        <taxon>Tylenchomorpha</taxon>
        <taxon>Aphelenchoidea</taxon>
        <taxon>Aphelenchoididae</taxon>
        <taxon>Bursaphelenchus</taxon>
    </lineage>
</organism>
<dbReference type="SMR" id="A0A7I8WXH6"/>
<comment type="subcellular location">
    <subcellularLocation>
        <location evidence="1">Cytoplasm</location>
    </subcellularLocation>
</comment>
<reference evidence="11" key="1">
    <citation type="submission" date="2020-09" db="EMBL/GenBank/DDBJ databases">
        <authorList>
            <person name="Kikuchi T."/>
        </authorList>
    </citation>
    <scope>NUCLEOTIDE SEQUENCE</scope>
    <source>
        <strain evidence="11">Ka4C1</strain>
    </source>
</reference>
<comment type="function">
    <text evidence="6">Acts as a GTPase activating protein for RAB7A. Does not act on RAB4, RAB5 or RAB6.</text>
</comment>
<keyword evidence="2" id="KW-0343">GTPase activation</keyword>